<dbReference type="GO" id="GO:0003677">
    <property type="term" value="F:DNA binding"/>
    <property type="evidence" value="ECO:0007669"/>
    <property type="project" value="UniProtKB-KW"/>
</dbReference>
<dbReference type="Pfam" id="PF03472">
    <property type="entry name" value="Autoind_bind"/>
    <property type="match status" value="1"/>
</dbReference>
<dbReference type="PROSITE" id="PS50043">
    <property type="entry name" value="HTH_LUXR_2"/>
    <property type="match status" value="1"/>
</dbReference>
<keyword evidence="1" id="KW-0805">Transcription regulation</keyword>
<sequence>MNEVHPLSWFDELAAISEYSEIECWLFKQLEQYGFPMLLFGNLSNPGAGVITNFPHEWMQRFEKKDYIYQDAPAQHCFKSITPIIWQEAYEMPQVTITAKKIINEAESFGLKNGLSIPVVANNNRSVLSVCYDGKNQDFRHFLSKSILTLIGLTQTFQWKLLDSFSTEFFDLPKLNKRQIDCLHYLSHGYTNKEIANFMKLSHYTVTDIVCELLKILNASNRTEAVMLAIKQGVI</sequence>
<dbReference type="AlphaFoldDB" id="A0A853IA92"/>
<protein>
    <submittedName>
        <fullName evidence="5">Autoinducer binding domain-containing protein</fullName>
    </submittedName>
</protein>
<evidence type="ECO:0000259" key="4">
    <source>
        <dbReference type="PROSITE" id="PS50043"/>
    </source>
</evidence>
<dbReference type="RefSeq" id="WP_180570711.1">
    <property type="nucleotide sequence ID" value="NZ_JACCKB010000048.1"/>
</dbReference>
<dbReference type="CDD" id="cd06170">
    <property type="entry name" value="LuxR_C_like"/>
    <property type="match status" value="1"/>
</dbReference>
<dbReference type="InterPro" id="IPR016032">
    <property type="entry name" value="Sig_transdc_resp-reg_C-effctor"/>
</dbReference>
<evidence type="ECO:0000313" key="5">
    <source>
        <dbReference type="EMBL" id="NYZ68712.1"/>
    </source>
</evidence>
<organism evidence="5 6">
    <name type="scientific">Spartinivicinus marinus</name>
    <dbReference type="NCBI Taxonomy" id="2994442"/>
    <lineage>
        <taxon>Bacteria</taxon>
        <taxon>Pseudomonadati</taxon>
        <taxon>Pseudomonadota</taxon>
        <taxon>Gammaproteobacteria</taxon>
        <taxon>Oceanospirillales</taxon>
        <taxon>Zooshikellaceae</taxon>
        <taxon>Spartinivicinus</taxon>
    </lineage>
</organism>
<keyword evidence="6" id="KW-1185">Reference proteome</keyword>
<dbReference type="SUPFAM" id="SSF75516">
    <property type="entry name" value="Pheromone-binding domain of LuxR-like quorum-sensing transcription factors"/>
    <property type="match status" value="1"/>
</dbReference>
<dbReference type="Gene3D" id="1.10.10.10">
    <property type="entry name" value="Winged helix-like DNA-binding domain superfamily/Winged helix DNA-binding domain"/>
    <property type="match status" value="1"/>
</dbReference>
<dbReference type="Gene3D" id="3.30.450.80">
    <property type="entry name" value="Transcription factor LuxR-like, autoinducer-binding domain"/>
    <property type="match status" value="1"/>
</dbReference>
<dbReference type="InterPro" id="IPR036388">
    <property type="entry name" value="WH-like_DNA-bd_sf"/>
</dbReference>
<dbReference type="InterPro" id="IPR000792">
    <property type="entry name" value="Tscrpt_reg_LuxR_C"/>
</dbReference>
<dbReference type="Pfam" id="PF00196">
    <property type="entry name" value="GerE"/>
    <property type="match status" value="1"/>
</dbReference>
<evidence type="ECO:0000256" key="1">
    <source>
        <dbReference type="ARBA" id="ARBA00023015"/>
    </source>
</evidence>
<evidence type="ECO:0000313" key="6">
    <source>
        <dbReference type="Proteomes" id="UP000569732"/>
    </source>
</evidence>
<keyword evidence="2" id="KW-0238">DNA-binding</keyword>
<dbReference type="EMBL" id="JACCKB010000048">
    <property type="protein sequence ID" value="NYZ68712.1"/>
    <property type="molecule type" value="Genomic_DNA"/>
</dbReference>
<evidence type="ECO:0000256" key="3">
    <source>
        <dbReference type="ARBA" id="ARBA00023163"/>
    </source>
</evidence>
<dbReference type="SMART" id="SM00421">
    <property type="entry name" value="HTH_LUXR"/>
    <property type="match status" value="1"/>
</dbReference>
<dbReference type="GO" id="GO:0006355">
    <property type="term" value="P:regulation of DNA-templated transcription"/>
    <property type="evidence" value="ECO:0007669"/>
    <property type="project" value="InterPro"/>
</dbReference>
<feature type="domain" description="HTH luxR-type" evidence="4">
    <location>
        <begin position="168"/>
        <end position="233"/>
    </location>
</feature>
<dbReference type="Proteomes" id="UP000569732">
    <property type="component" value="Unassembled WGS sequence"/>
</dbReference>
<dbReference type="InterPro" id="IPR005143">
    <property type="entry name" value="TF_LuxR_autoind-bd_dom"/>
</dbReference>
<comment type="caution">
    <text evidence="5">The sequence shown here is derived from an EMBL/GenBank/DDBJ whole genome shotgun (WGS) entry which is preliminary data.</text>
</comment>
<dbReference type="SUPFAM" id="SSF46894">
    <property type="entry name" value="C-terminal effector domain of the bipartite response regulators"/>
    <property type="match status" value="1"/>
</dbReference>
<gene>
    <name evidence="5" type="ORF">H0A36_22095</name>
</gene>
<evidence type="ECO:0000256" key="2">
    <source>
        <dbReference type="ARBA" id="ARBA00023125"/>
    </source>
</evidence>
<proteinExistence type="predicted"/>
<name>A0A853IA92_9GAMM</name>
<keyword evidence="3" id="KW-0804">Transcription</keyword>
<accession>A0A853IA92</accession>
<dbReference type="InterPro" id="IPR036693">
    <property type="entry name" value="TF_LuxR_autoind-bd_dom_sf"/>
</dbReference>
<reference evidence="5 6" key="1">
    <citation type="submission" date="2020-07" db="EMBL/GenBank/DDBJ databases">
        <title>Endozoicomonas sp. nov., isolated from sediment.</title>
        <authorList>
            <person name="Gu T."/>
        </authorList>
    </citation>
    <scope>NUCLEOTIDE SEQUENCE [LARGE SCALE GENOMIC DNA]</scope>
    <source>
        <strain evidence="5 6">SM1973</strain>
    </source>
</reference>